<dbReference type="Proteomes" id="UP000824469">
    <property type="component" value="Unassembled WGS sequence"/>
</dbReference>
<dbReference type="PANTHER" id="PTHR33122">
    <property type="entry name" value="LIPID BINDING PROTEIN-RELATED"/>
    <property type="match status" value="1"/>
</dbReference>
<dbReference type="OMA" id="GMAMPAC"/>
<dbReference type="AlphaFoldDB" id="A0AA38G7L6"/>
<dbReference type="PANTHER" id="PTHR33122:SF13">
    <property type="entry name" value="BIFUNCTIONAL INHIBITOR_LIPID-TRANSFER PROTEIN_SEED STORAGE 2S ALBUMIN SUPERFAMILY PROTEIN"/>
    <property type="match status" value="1"/>
</dbReference>
<dbReference type="SUPFAM" id="SSF47699">
    <property type="entry name" value="Bifunctional inhibitor/lipid-transfer protein/seed storage 2S albumin"/>
    <property type="match status" value="1"/>
</dbReference>
<dbReference type="Gene3D" id="1.10.110.10">
    <property type="entry name" value="Plant lipid-transfer and hydrophobic proteins"/>
    <property type="match status" value="1"/>
</dbReference>
<dbReference type="InterPro" id="IPR036312">
    <property type="entry name" value="Bifun_inhib/LTP/seed_sf"/>
</dbReference>
<evidence type="ECO:0000259" key="1">
    <source>
        <dbReference type="Pfam" id="PF14368"/>
    </source>
</evidence>
<sequence>AEVSPACCAQVRKGMAMPACMCAVVLSPLSKQAGINVEVALTVPKRCNIKDRPVGKKCG</sequence>
<feature type="non-terminal residue" evidence="2">
    <location>
        <position position="1"/>
    </location>
</feature>
<feature type="domain" description="Bifunctional inhibitor/plant lipid transfer protein/seed storage helical" evidence="1">
    <location>
        <begin position="4"/>
        <end position="58"/>
    </location>
</feature>
<dbReference type="GO" id="GO:0009627">
    <property type="term" value="P:systemic acquired resistance"/>
    <property type="evidence" value="ECO:0007669"/>
    <property type="project" value="InterPro"/>
</dbReference>
<dbReference type="Pfam" id="PF14368">
    <property type="entry name" value="LTP_2"/>
    <property type="match status" value="1"/>
</dbReference>
<dbReference type="InterPro" id="IPR039265">
    <property type="entry name" value="DIR1-like"/>
</dbReference>
<feature type="non-terminal residue" evidence="2">
    <location>
        <position position="59"/>
    </location>
</feature>
<protein>
    <recommendedName>
        <fullName evidence="1">Bifunctional inhibitor/plant lipid transfer protein/seed storage helical domain-containing protein</fullName>
    </recommendedName>
</protein>
<reference evidence="2 3" key="1">
    <citation type="journal article" date="2021" name="Nat. Plants">
        <title>The Taxus genome provides insights into paclitaxel biosynthesis.</title>
        <authorList>
            <person name="Xiong X."/>
            <person name="Gou J."/>
            <person name="Liao Q."/>
            <person name="Li Y."/>
            <person name="Zhou Q."/>
            <person name="Bi G."/>
            <person name="Li C."/>
            <person name="Du R."/>
            <person name="Wang X."/>
            <person name="Sun T."/>
            <person name="Guo L."/>
            <person name="Liang H."/>
            <person name="Lu P."/>
            <person name="Wu Y."/>
            <person name="Zhang Z."/>
            <person name="Ro D.K."/>
            <person name="Shang Y."/>
            <person name="Huang S."/>
            <person name="Yan J."/>
        </authorList>
    </citation>
    <scope>NUCLEOTIDE SEQUENCE [LARGE SCALE GENOMIC DNA]</scope>
    <source>
        <strain evidence="2">Ta-2019</strain>
    </source>
</reference>
<evidence type="ECO:0000313" key="3">
    <source>
        <dbReference type="Proteomes" id="UP000824469"/>
    </source>
</evidence>
<dbReference type="CDD" id="cd00010">
    <property type="entry name" value="AAI_LTSS"/>
    <property type="match status" value="1"/>
</dbReference>
<proteinExistence type="predicted"/>
<comment type="caution">
    <text evidence="2">The sequence shown here is derived from an EMBL/GenBank/DDBJ whole genome shotgun (WGS) entry which is preliminary data.</text>
</comment>
<dbReference type="InterPro" id="IPR016140">
    <property type="entry name" value="Bifunc_inhib/LTP/seed_store"/>
</dbReference>
<evidence type="ECO:0000313" key="2">
    <source>
        <dbReference type="EMBL" id="KAH9316573.1"/>
    </source>
</evidence>
<dbReference type="GO" id="GO:0005504">
    <property type="term" value="F:fatty acid binding"/>
    <property type="evidence" value="ECO:0007669"/>
    <property type="project" value="InterPro"/>
</dbReference>
<keyword evidence="3" id="KW-1185">Reference proteome</keyword>
<dbReference type="EMBL" id="JAHRHJ020000005">
    <property type="protein sequence ID" value="KAH9316573.1"/>
    <property type="molecule type" value="Genomic_DNA"/>
</dbReference>
<name>A0AA38G7L6_TAXCH</name>
<organism evidence="2 3">
    <name type="scientific">Taxus chinensis</name>
    <name type="common">Chinese yew</name>
    <name type="synonym">Taxus wallichiana var. chinensis</name>
    <dbReference type="NCBI Taxonomy" id="29808"/>
    <lineage>
        <taxon>Eukaryota</taxon>
        <taxon>Viridiplantae</taxon>
        <taxon>Streptophyta</taxon>
        <taxon>Embryophyta</taxon>
        <taxon>Tracheophyta</taxon>
        <taxon>Spermatophyta</taxon>
        <taxon>Pinopsida</taxon>
        <taxon>Pinidae</taxon>
        <taxon>Conifers II</taxon>
        <taxon>Cupressales</taxon>
        <taxon>Taxaceae</taxon>
        <taxon>Taxus</taxon>
    </lineage>
</organism>
<accession>A0AA38G7L6</accession>
<gene>
    <name evidence="2" type="ORF">KI387_025200</name>
</gene>